<evidence type="ECO:0000256" key="1">
    <source>
        <dbReference type="ARBA" id="ARBA00001362"/>
    </source>
</evidence>
<comment type="function">
    <text evidence="9 10">Catalyzes hydrolysis of the D-alanyl-D-alanine dipeptide.</text>
</comment>
<accession>A0A4Q0XKE2</accession>
<comment type="caution">
    <text evidence="11">The sequence shown here is derived from an EMBL/GenBank/DDBJ whole genome shotgun (WGS) entry which is preliminary data.</text>
</comment>
<dbReference type="Proteomes" id="UP000289792">
    <property type="component" value="Unassembled WGS sequence"/>
</dbReference>
<keyword evidence="3 9" id="KW-0479">Metal-binding</keyword>
<reference evidence="11 12" key="1">
    <citation type="submission" date="2019-01" db="EMBL/GenBank/DDBJ databases">
        <title>Genome sequence of the Antarctic species Gelidibacter gilvus ACAM 158(T).</title>
        <authorList>
            <person name="Bowman J.P."/>
        </authorList>
    </citation>
    <scope>NUCLEOTIDE SEQUENCE [LARGE SCALE GENOMIC DNA]</scope>
    <source>
        <strain evidence="11 12">IC158</strain>
    </source>
</reference>
<keyword evidence="4 9" id="KW-0378">Hydrolase</keyword>
<keyword evidence="5 9" id="KW-0862">Zinc</keyword>
<dbReference type="GO" id="GO:0008237">
    <property type="term" value="F:metallopeptidase activity"/>
    <property type="evidence" value="ECO:0007669"/>
    <property type="project" value="UniProtKB-KW"/>
</dbReference>
<dbReference type="CDD" id="cd14817">
    <property type="entry name" value="D-Ala-D-Ala_dipeptidase_VanX"/>
    <property type="match status" value="1"/>
</dbReference>
<feature type="binding site" evidence="9">
    <location>
        <position position="141"/>
    </location>
    <ligand>
        <name>Zn(2+)</name>
        <dbReference type="ChEBI" id="CHEBI:29105"/>
        <note>catalytic</note>
    </ligand>
</feature>
<dbReference type="PIRSF" id="PIRSF026671">
    <property type="entry name" value="AA_dipeptidase"/>
    <property type="match status" value="1"/>
</dbReference>
<dbReference type="PANTHER" id="PTHR43126">
    <property type="entry name" value="D-ALANYL-D-ALANINE DIPEPTIDASE"/>
    <property type="match status" value="1"/>
</dbReference>
<dbReference type="SUPFAM" id="SSF55166">
    <property type="entry name" value="Hedgehog/DD-peptidase"/>
    <property type="match status" value="1"/>
</dbReference>
<name>A0A4Q0XKE2_9FLAO</name>
<keyword evidence="7 9" id="KW-0482">Metalloprotease</keyword>
<dbReference type="InterPro" id="IPR009045">
    <property type="entry name" value="Zn_M74/Hedgehog-like"/>
</dbReference>
<dbReference type="InterPro" id="IPR000755">
    <property type="entry name" value="A_A_dipeptidase"/>
</dbReference>
<dbReference type="GO" id="GO:0160237">
    <property type="term" value="F:D-Ala-D-Ala dipeptidase activity"/>
    <property type="evidence" value="ECO:0007669"/>
    <property type="project" value="UniProtKB-EC"/>
</dbReference>
<evidence type="ECO:0000256" key="2">
    <source>
        <dbReference type="ARBA" id="ARBA00022670"/>
    </source>
</evidence>
<keyword evidence="2 9" id="KW-0645">Protease</keyword>
<keyword evidence="6 9" id="KW-0224">Dipeptidase</keyword>
<comment type="cofactor">
    <cofactor evidence="9">
        <name>Zn(2+)</name>
        <dbReference type="ChEBI" id="CHEBI:29105"/>
    </cofactor>
    <text evidence="9">Binds 1 zinc ion per subunit.</text>
</comment>
<dbReference type="GO" id="GO:0008270">
    <property type="term" value="F:zinc ion binding"/>
    <property type="evidence" value="ECO:0007669"/>
    <property type="project" value="UniProtKB-UniRule"/>
</dbReference>
<evidence type="ECO:0000256" key="10">
    <source>
        <dbReference type="PIRNR" id="PIRNR026671"/>
    </source>
</evidence>
<dbReference type="GO" id="GO:0006508">
    <property type="term" value="P:proteolysis"/>
    <property type="evidence" value="ECO:0007669"/>
    <property type="project" value="UniProtKB-KW"/>
</dbReference>
<feature type="binding site" evidence="9">
    <location>
        <position position="148"/>
    </location>
    <ligand>
        <name>Zn(2+)</name>
        <dbReference type="ChEBI" id="CHEBI:29105"/>
        <note>catalytic</note>
    </ligand>
</feature>
<dbReference type="EMBL" id="SDDZ01000003">
    <property type="protein sequence ID" value="RXJ50559.1"/>
    <property type="molecule type" value="Genomic_DNA"/>
</dbReference>
<keyword evidence="8 10" id="KW-0961">Cell wall biogenesis/degradation</keyword>
<dbReference type="GO" id="GO:0071555">
    <property type="term" value="P:cell wall organization"/>
    <property type="evidence" value="ECO:0007669"/>
    <property type="project" value="UniProtKB-KW"/>
</dbReference>
<feature type="site" description="Transition state stabilizer" evidence="9">
    <location>
        <position position="96"/>
    </location>
</feature>
<dbReference type="Pfam" id="PF01427">
    <property type="entry name" value="Peptidase_M15"/>
    <property type="match status" value="1"/>
</dbReference>
<dbReference type="AlphaFoldDB" id="A0A4Q0XKE2"/>
<evidence type="ECO:0000256" key="3">
    <source>
        <dbReference type="ARBA" id="ARBA00022723"/>
    </source>
</evidence>
<dbReference type="OrthoDB" id="9801430at2"/>
<comment type="similarity">
    <text evidence="9 10">Belongs to the peptidase M15D family.</text>
</comment>
<evidence type="ECO:0000256" key="8">
    <source>
        <dbReference type="ARBA" id="ARBA00023316"/>
    </source>
</evidence>
<dbReference type="EC" id="3.4.13.22" evidence="9 10"/>
<evidence type="ECO:0000256" key="9">
    <source>
        <dbReference type="HAMAP-Rule" id="MF_01924"/>
    </source>
</evidence>
<feature type="binding site" evidence="9">
    <location>
        <position position="209"/>
    </location>
    <ligand>
        <name>Zn(2+)</name>
        <dbReference type="ChEBI" id="CHEBI:29105"/>
        <note>catalytic</note>
    </ligand>
</feature>
<comment type="catalytic activity">
    <reaction evidence="1 9 10">
        <text>D-alanyl-D-alanine + H2O = 2 D-alanine</text>
        <dbReference type="Rhea" id="RHEA:20661"/>
        <dbReference type="ChEBI" id="CHEBI:15377"/>
        <dbReference type="ChEBI" id="CHEBI:57416"/>
        <dbReference type="ChEBI" id="CHEBI:57822"/>
        <dbReference type="EC" id="3.4.13.22"/>
    </reaction>
</comment>
<dbReference type="RefSeq" id="WP_129016677.1">
    <property type="nucleotide sequence ID" value="NZ_SDDZ01000003.1"/>
</dbReference>
<feature type="active site" description="Proton donor/acceptor" evidence="9">
    <location>
        <position position="206"/>
    </location>
</feature>
<dbReference type="Gene3D" id="3.30.1380.10">
    <property type="match status" value="1"/>
</dbReference>
<keyword evidence="12" id="KW-1185">Reference proteome</keyword>
<dbReference type="PANTHER" id="PTHR43126:SF1">
    <property type="entry name" value="D-ALANYL-D-ALANINE DIPEPTIDASE"/>
    <property type="match status" value="1"/>
</dbReference>
<protein>
    <recommendedName>
        <fullName evidence="9 10">D-alanyl-D-alanine dipeptidase</fullName>
        <shortName evidence="9 10">D-Ala-D-Ala dipeptidase</shortName>
        <ecNumber evidence="9 10">3.4.13.22</ecNumber>
    </recommendedName>
</protein>
<sequence>MGKNKGLLLVLILLSFAFVKSPVAQLPEGFVYVKDHIPDLDVELRYFTTNNFIGKPIEGYKSNKLIFTTEATKALKKVQEDLRNQNLCLKVYDAYRPQRAVDHFVQWSKDLSDTIQKPEFYPEVDKQFLFRDGYIASKSGHSRGSTIDLTILDANTGEPLDMGGPYDFFGEQSWLDYTDLTEVQLQNRQILQDVMLKHNFRNYPKEWWHFTLRWEPFPDTYFDFLVE</sequence>
<evidence type="ECO:0000256" key="5">
    <source>
        <dbReference type="ARBA" id="ARBA00022833"/>
    </source>
</evidence>
<evidence type="ECO:0000313" key="11">
    <source>
        <dbReference type="EMBL" id="RXJ50559.1"/>
    </source>
</evidence>
<evidence type="ECO:0000256" key="4">
    <source>
        <dbReference type="ARBA" id="ARBA00022801"/>
    </source>
</evidence>
<gene>
    <name evidence="11" type="ORF">ESZ48_07310</name>
</gene>
<evidence type="ECO:0000256" key="6">
    <source>
        <dbReference type="ARBA" id="ARBA00022997"/>
    </source>
</evidence>
<organism evidence="11 12">
    <name type="scientific">Gelidibacter gilvus</name>
    <dbReference type="NCBI Taxonomy" id="59602"/>
    <lineage>
        <taxon>Bacteria</taxon>
        <taxon>Pseudomonadati</taxon>
        <taxon>Bacteroidota</taxon>
        <taxon>Flavobacteriia</taxon>
        <taxon>Flavobacteriales</taxon>
        <taxon>Flavobacteriaceae</taxon>
        <taxon>Gelidibacter</taxon>
    </lineage>
</organism>
<proteinExistence type="inferred from homology"/>
<evidence type="ECO:0000313" key="12">
    <source>
        <dbReference type="Proteomes" id="UP000289792"/>
    </source>
</evidence>
<evidence type="ECO:0000256" key="7">
    <source>
        <dbReference type="ARBA" id="ARBA00023049"/>
    </source>
</evidence>
<dbReference type="HAMAP" id="MF_01924">
    <property type="entry name" value="A_A_dipeptidase"/>
    <property type="match status" value="1"/>
</dbReference>